<evidence type="ECO:0000256" key="4">
    <source>
        <dbReference type="SAM" id="MobiDB-lite"/>
    </source>
</evidence>
<reference evidence="6" key="1">
    <citation type="journal article" date="2023" name="IMA Fungus">
        <title>Comparative genomic study of the Penicillium genus elucidates a diverse pangenome and 15 lateral gene transfer events.</title>
        <authorList>
            <person name="Petersen C."/>
            <person name="Sorensen T."/>
            <person name="Nielsen M.R."/>
            <person name="Sondergaard T.E."/>
            <person name="Sorensen J.L."/>
            <person name="Fitzpatrick D.A."/>
            <person name="Frisvad J.C."/>
            <person name="Nielsen K.L."/>
        </authorList>
    </citation>
    <scope>NUCLEOTIDE SEQUENCE</scope>
    <source>
        <strain evidence="6">IBT 17514</strain>
    </source>
</reference>
<sequence length="638" mass="72215">MFNTFIGINLDDVAKDPSECRRSQKPAVKPAAKEDYESIFKVLFPSTDVHSLRGLSRANLLERAKAEFDNTPTTSNDSSSVTSPALTVPPVSLPDSEASTQLQNLRSQESTIFEWDETPPWSDLPGEDQMNIPSQFLFGIPSIEMAIQALAKILPIEFREKSASSPSPFSSTFEAPLPTSPPSVNRTTSYREEQRLINAYFSTIHVFAPIIHEPSFRNKYLISHDSQDRCWLALLNMVLALGSIASSSGDSTKDLGYYHTAQQNLSVESFGSGRLEILQSLILMGGQYLHFRNRPHMASAIIATCYRVAGDISSSIDRPENLSGTLDIREEVRRRNWMTIYVLDTWTSVTLGRPSTVDVSTPSLQNMLENLHTEIPPEPTIHSPLLHNIDLCRIINQIQERILNSSLLELQEIHLYDNMLLSWFENLPQFLQMPEPTLPDLQDARLILKWRYQNIRLLLYRPILLNTLEKQTPFDQMAIDEQIAVSKCREIAAETVLSIQTEWRPTKICCWHASGLLFQACLVPIMALTMESRESSDYGNWYTQVQIGIAISDAMSQLDPVNGRTKESLERLFQAVISTSCSSEPFQDSTQMVLSFESILSRDWHYLSEQADFSEENMDISYLDDQLLFPSYPSTYSS</sequence>
<dbReference type="EMBL" id="JAQJAN010000001">
    <property type="protein sequence ID" value="KAJ5740536.1"/>
    <property type="molecule type" value="Genomic_DNA"/>
</dbReference>
<reference evidence="6" key="2">
    <citation type="submission" date="2023-01" db="EMBL/GenBank/DDBJ databases">
        <authorList>
            <person name="Petersen C."/>
        </authorList>
    </citation>
    <scope>NUCLEOTIDE SEQUENCE</scope>
    <source>
        <strain evidence="6">IBT 17514</strain>
    </source>
</reference>
<comment type="caution">
    <text evidence="6">The sequence shown here is derived from an EMBL/GenBank/DDBJ whole genome shotgun (WGS) entry which is preliminary data.</text>
</comment>
<dbReference type="PANTHER" id="PTHR47424">
    <property type="entry name" value="REGULATORY PROTEIN GAL4"/>
    <property type="match status" value="1"/>
</dbReference>
<dbReference type="CDD" id="cd12148">
    <property type="entry name" value="fungal_TF_MHR"/>
    <property type="match status" value="1"/>
</dbReference>
<dbReference type="GO" id="GO:0005634">
    <property type="term" value="C:nucleus"/>
    <property type="evidence" value="ECO:0007669"/>
    <property type="project" value="TreeGrafter"/>
</dbReference>
<dbReference type="GO" id="GO:0006351">
    <property type="term" value="P:DNA-templated transcription"/>
    <property type="evidence" value="ECO:0007669"/>
    <property type="project" value="InterPro"/>
</dbReference>
<protein>
    <recommendedName>
        <fullName evidence="5">Xylanolytic transcriptional activator regulatory domain-containing protein</fullName>
    </recommendedName>
</protein>
<dbReference type="Pfam" id="PF04082">
    <property type="entry name" value="Fungal_trans"/>
    <property type="match status" value="1"/>
</dbReference>
<name>A0AAD6HW96_9EURO</name>
<dbReference type="GO" id="GO:0000981">
    <property type="term" value="F:DNA-binding transcription factor activity, RNA polymerase II-specific"/>
    <property type="evidence" value="ECO:0007669"/>
    <property type="project" value="TreeGrafter"/>
</dbReference>
<dbReference type="Proteomes" id="UP001215712">
    <property type="component" value="Unassembled WGS sequence"/>
</dbReference>
<feature type="domain" description="Xylanolytic transcriptional activator regulatory" evidence="5">
    <location>
        <begin position="197"/>
        <end position="404"/>
    </location>
</feature>
<gene>
    <name evidence="6" type="ORF">N7493_000408</name>
</gene>
<organism evidence="6 7">
    <name type="scientific">Penicillium malachiteum</name>
    <dbReference type="NCBI Taxonomy" id="1324776"/>
    <lineage>
        <taxon>Eukaryota</taxon>
        <taxon>Fungi</taxon>
        <taxon>Dikarya</taxon>
        <taxon>Ascomycota</taxon>
        <taxon>Pezizomycotina</taxon>
        <taxon>Eurotiomycetes</taxon>
        <taxon>Eurotiomycetidae</taxon>
        <taxon>Eurotiales</taxon>
        <taxon>Aspergillaceae</taxon>
        <taxon>Penicillium</taxon>
    </lineage>
</organism>
<evidence type="ECO:0000256" key="1">
    <source>
        <dbReference type="ARBA" id="ARBA00023015"/>
    </source>
</evidence>
<proteinExistence type="predicted"/>
<keyword evidence="7" id="KW-1185">Reference proteome</keyword>
<keyword evidence="1" id="KW-0805">Transcription regulation</keyword>
<evidence type="ECO:0000256" key="3">
    <source>
        <dbReference type="ARBA" id="ARBA00023242"/>
    </source>
</evidence>
<dbReference type="GO" id="GO:0000978">
    <property type="term" value="F:RNA polymerase II cis-regulatory region sequence-specific DNA binding"/>
    <property type="evidence" value="ECO:0007669"/>
    <property type="project" value="TreeGrafter"/>
</dbReference>
<feature type="region of interest" description="Disordered" evidence="4">
    <location>
        <begin position="68"/>
        <end position="99"/>
    </location>
</feature>
<evidence type="ECO:0000313" key="6">
    <source>
        <dbReference type="EMBL" id="KAJ5740536.1"/>
    </source>
</evidence>
<dbReference type="GO" id="GO:0008270">
    <property type="term" value="F:zinc ion binding"/>
    <property type="evidence" value="ECO:0007669"/>
    <property type="project" value="InterPro"/>
</dbReference>
<dbReference type="InterPro" id="IPR051127">
    <property type="entry name" value="Fungal_SecMet_Regulators"/>
</dbReference>
<keyword evidence="2" id="KW-0804">Transcription</keyword>
<feature type="region of interest" description="Disordered" evidence="4">
    <location>
        <begin position="165"/>
        <end position="184"/>
    </location>
</feature>
<dbReference type="GO" id="GO:0000435">
    <property type="term" value="P:positive regulation of transcription from RNA polymerase II promoter by galactose"/>
    <property type="evidence" value="ECO:0007669"/>
    <property type="project" value="TreeGrafter"/>
</dbReference>
<feature type="compositionally biased region" description="Low complexity" evidence="4">
    <location>
        <begin position="69"/>
        <end position="84"/>
    </location>
</feature>
<evidence type="ECO:0000256" key="2">
    <source>
        <dbReference type="ARBA" id="ARBA00023163"/>
    </source>
</evidence>
<keyword evidence="3" id="KW-0539">Nucleus</keyword>
<accession>A0AAD6HW96</accession>
<dbReference type="PANTHER" id="PTHR47424:SF5">
    <property type="entry name" value="ZN(II)2CYS6 TRANSCRIPTION FACTOR (EUROFUNG)"/>
    <property type="match status" value="1"/>
</dbReference>
<dbReference type="AlphaFoldDB" id="A0AAD6HW96"/>
<dbReference type="InterPro" id="IPR007219">
    <property type="entry name" value="XnlR_reg_dom"/>
</dbReference>
<evidence type="ECO:0000259" key="5">
    <source>
        <dbReference type="Pfam" id="PF04082"/>
    </source>
</evidence>
<evidence type="ECO:0000313" key="7">
    <source>
        <dbReference type="Proteomes" id="UP001215712"/>
    </source>
</evidence>